<dbReference type="EMBL" id="BMAW01057735">
    <property type="protein sequence ID" value="GFT12541.1"/>
    <property type="molecule type" value="Genomic_DNA"/>
</dbReference>
<feature type="compositionally biased region" description="Basic and acidic residues" evidence="1">
    <location>
        <begin position="99"/>
        <end position="111"/>
    </location>
</feature>
<reference evidence="2" key="1">
    <citation type="submission" date="2020-08" db="EMBL/GenBank/DDBJ databases">
        <title>Multicomponent nature underlies the extraordinary mechanical properties of spider dragline silk.</title>
        <authorList>
            <person name="Kono N."/>
            <person name="Nakamura H."/>
            <person name="Mori M."/>
            <person name="Yoshida Y."/>
            <person name="Ohtoshi R."/>
            <person name="Malay A.D."/>
            <person name="Moran D.A.P."/>
            <person name="Tomita M."/>
            <person name="Numata K."/>
            <person name="Arakawa K."/>
        </authorList>
    </citation>
    <scope>NUCLEOTIDE SEQUENCE</scope>
</reference>
<feature type="region of interest" description="Disordered" evidence="1">
    <location>
        <begin position="91"/>
        <end position="111"/>
    </location>
</feature>
<keyword evidence="3" id="KW-1185">Reference proteome</keyword>
<evidence type="ECO:0000313" key="3">
    <source>
        <dbReference type="Proteomes" id="UP000887013"/>
    </source>
</evidence>
<comment type="caution">
    <text evidence="2">The sequence shown here is derived from an EMBL/GenBank/DDBJ whole genome shotgun (WGS) entry which is preliminary data.</text>
</comment>
<dbReference type="AlphaFoldDB" id="A0A8X6TGL1"/>
<evidence type="ECO:0000256" key="1">
    <source>
        <dbReference type="SAM" id="MobiDB-lite"/>
    </source>
</evidence>
<proteinExistence type="predicted"/>
<organism evidence="2 3">
    <name type="scientific">Nephila pilipes</name>
    <name type="common">Giant wood spider</name>
    <name type="synonym">Nephila maculata</name>
    <dbReference type="NCBI Taxonomy" id="299642"/>
    <lineage>
        <taxon>Eukaryota</taxon>
        <taxon>Metazoa</taxon>
        <taxon>Ecdysozoa</taxon>
        <taxon>Arthropoda</taxon>
        <taxon>Chelicerata</taxon>
        <taxon>Arachnida</taxon>
        <taxon>Araneae</taxon>
        <taxon>Araneomorphae</taxon>
        <taxon>Entelegynae</taxon>
        <taxon>Araneoidea</taxon>
        <taxon>Nephilidae</taxon>
        <taxon>Nephila</taxon>
    </lineage>
</organism>
<sequence>MNLRPSLLYACSIWGCTTKKNIQKLQYVQNKSLRRIVGAPIFFPLRILHQELNITTFTEEITKQAKKFYEKIPNHDNSTIRGQKKYLRITGRHPYPHQSMDRQEIIKQESA</sequence>
<accession>A0A8X6TGL1</accession>
<evidence type="ECO:0000313" key="2">
    <source>
        <dbReference type="EMBL" id="GFT12541.1"/>
    </source>
</evidence>
<dbReference type="Proteomes" id="UP000887013">
    <property type="component" value="Unassembled WGS sequence"/>
</dbReference>
<name>A0A8X6TGL1_NEPPI</name>
<dbReference type="OrthoDB" id="10050074at2759"/>
<protein>
    <submittedName>
        <fullName evidence="2">Uncharacterized protein</fullName>
    </submittedName>
</protein>
<gene>
    <name evidence="2" type="ORF">NPIL_294721</name>
</gene>